<feature type="transmembrane region" description="Helical" evidence="1">
    <location>
        <begin position="150"/>
        <end position="170"/>
    </location>
</feature>
<organism evidence="2 3">
    <name type="scientific">Actinoplanes auranticolor</name>
    <dbReference type="NCBI Taxonomy" id="47988"/>
    <lineage>
        <taxon>Bacteria</taxon>
        <taxon>Bacillati</taxon>
        <taxon>Actinomycetota</taxon>
        <taxon>Actinomycetes</taxon>
        <taxon>Micromonosporales</taxon>
        <taxon>Micromonosporaceae</taxon>
        <taxon>Actinoplanes</taxon>
    </lineage>
</organism>
<keyword evidence="1" id="KW-0472">Membrane</keyword>
<sequence length="243" mass="24603">MTAVGPPQQPVTTAVAGAFIVVCAASAAFAVAVSDRLLSPDVPGSRLDYPPAVGPLLLTLAVAGMTIMTYRRRARAAALLAAIVAAQLAGTGLIAIRSWFAIKGFGGSGSLTATPITYAGTVALAAAAATVAAAALVWREPADGWRSFIPARPLYIAVGVAVVTLLPQQWNAATESGDITGLGPIATLTYSLPWGVGITVLGWMRGRCAVAAAITVAVAAVLCAMFVVATHMVDYYSPPPAGD</sequence>
<name>A0A919SV71_9ACTN</name>
<evidence type="ECO:0000256" key="1">
    <source>
        <dbReference type="SAM" id="Phobius"/>
    </source>
</evidence>
<evidence type="ECO:0000313" key="2">
    <source>
        <dbReference type="EMBL" id="GIM77648.1"/>
    </source>
</evidence>
<gene>
    <name evidence="2" type="ORF">Aau02nite_76950</name>
</gene>
<keyword evidence="1" id="KW-1133">Transmembrane helix</keyword>
<accession>A0A919SV71</accession>
<dbReference type="Proteomes" id="UP000681340">
    <property type="component" value="Unassembled WGS sequence"/>
</dbReference>
<dbReference type="AlphaFoldDB" id="A0A919SV71"/>
<keyword evidence="1" id="KW-0812">Transmembrane</keyword>
<comment type="caution">
    <text evidence="2">The sequence shown here is derived from an EMBL/GenBank/DDBJ whole genome shotgun (WGS) entry which is preliminary data.</text>
</comment>
<feature type="transmembrane region" description="Helical" evidence="1">
    <location>
        <begin position="182"/>
        <end position="203"/>
    </location>
</feature>
<protein>
    <submittedName>
        <fullName evidence="2">Uncharacterized protein</fullName>
    </submittedName>
</protein>
<keyword evidence="3" id="KW-1185">Reference proteome</keyword>
<proteinExistence type="predicted"/>
<feature type="transmembrane region" description="Helical" evidence="1">
    <location>
        <begin position="12"/>
        <end position="32"/>
    </location>
</feature>
<reference evidence="2" key="1">
    <citation type="submission" date="2021-03" db="EMBL/GenBank/DDBJ databases">
        <title>Whole genome shotgun sequence of Actinoplanes auranticolor NBRC 12245.</title>
        <authorList>
            <person name="Komaki H."/>
            <person name="Tamura T."/>
        </authorList>
    </citation>
    <scope>NUCLEOTIDE SEQUENCE</scope>
    <source>
        <strain evidence="2">NBRC 12245</strain>
    </source>
</reference>
<feature type="transmembrane region" description="Helical" evidence="1">
    <location>
        <begin position="77"/>
        <end position="96"/>
    </location>
</feature>
<feature type="transmembrane region" description="Helical" evidence="1">
    <location>
        <begin position="210"/>
        <end position="233"/>
    </location>
</feature>
<dbReference type="EMBL" id="BOQL01000068">
    <property type="protein sequence ID" value="GIM77648.1"/>
    <property type="molecule type" value="Genomic_DNA"/>
</dbReference>
<feature type="transmembrane region" description="Helical" evidence="1">
    <location>
        <begin position="52"/>
        <end position="70"/>
    </location>
</feature>
<evidence type="ECO:0000313" key="3">
    <source>
        <dbReference type="Proteomes" id="UP000681340"/>
    </source>
</evidence>
<feature type="transmembrane region" description="Helical" evidence="1">
    <location>
        <begin position="116"/>
        <end position="138"/>
    </location>
</feature>